<dbReference type="Proteomes" id="UP000283568">
    <property type="component" value="Unassembled WGS sequence"/>
</dbReference>
<name>A0A2D0IWL4_9GAMM</name>
<organism evidence="2 4">
    <name type="scientific">Xenorhabdus ehlersii</name>
    <dbReference type="NCBI Taxonomy" id="290111"/>
    <lineage>
        <taxon>Bacteria</taxon>
        <taxon>Pseudomonadati</taxon>
        <taxon>Pseudomonadota</taxon>
        <taxon>Gammaproteobacteria</taxon>
        <taxon>Enterobacterales</taxon>
        <taxon>Morganellaceae</taxon>
        <taxon>Xenorhabdus</taxon>
    </lineage>
</organism>
<evidence type="ECO:0000313" key="4">
    <source>
        <dbReference type="Proteomes" id="UP000225605"/>
    </source>
</evidence>
<reference evidence="3 5" key="2">
    <citation type="submission" date="2018-09" db="EMBL/GenBank/DDBJ databases">
        <title>Genomic Encyclopedia of Archaeal and Bacterial Type Strains, Phase II (KMG-II): from individual species to whole genera.</title>
        <authorList>
            <person name="Goeker M."/>
        </authorList>
    </citation>
    <scope>NUCLEOTIDE SEQUENCE [LARGE SCALE GENOMIC DNA]</scope>
    <source>
        <strain evidence="3 5">DSM 16337</strain>
    </source>
</reference>
<accession>A0A2D0IWL4</accession>
<gene>
    <name evidence="3" type="ORF">BDE27_1837</name>
    <name evidence="2" type="ORF">Xehl_00664</name>
</gene>
<dbReference type="OrthoDB" id="6465179at2"/>
<evidence type="ECO:0000313" key="5">
    <source>
        <dbReference type="Proteomes" id="UP000283568"/>
    </source>
</evidence>
<evidence type="ECO:0000313" key="2">
    <source>
        <dbReference type="EMBL" id="PHM26332.1"/>
    </source>
</evidence>
<feature type="signal peptide" evidence="1">
    <location>
        <begin position="1"/>
        <end position="22"/>
    </location>
</feature>
<sequence>MKIKGSHCLFFILSVWFFQAQALDLSYQGDIPVDNRLSGEYLKKRFSLDSSDYENWNMDKPAKAITLAEKGEKELKEYNEYNGKFEKKSLRLPPDWYAQSFNAYPDIQQHYLRQEMQFFRIQAERFQGAN</sequence>
<feature type="chain" id="PRO_5012497202" evidence="1">
    <location>
        <begin position="23"/>
        <end position="130"/>
    </location>
</feature>
<comment type="caution">
    <text evidence="2">The sequence shown here is derived from an EMBL/GenBank/DDBJ whole genome shotgun (WGS) entry which is preliminary data.</text>
</comment>
<reference evidence="2 4" key="1">
    <citation type="journal article" date="2017" name="Nat. Microbiol.">
        <title>Natural product diversity associated with the nematode symbionts Photorhabdus and Xenorhabdus.</title>
        <authorList>
            <person name="Tobias N.J."/>
            <person name="Wolff H."/>
            <person name="Djahanschiri B."/>
            <person name="Grundmann F."/>
            <person name="Kronenwerth M."/>
            <person name="Shi Y.M."/>
            <person name="Simonyi S."/>
            <person name="Grun P."/>
            <person name="Shapiro-Ilan D."/>
            <person name="Pidot S.J."/>
            <person name="Stinear T.P."/>
            <person name="Ebersberger I."/>
            <person name="Bode H.B."/>
        </authorList>
    </citation>
    <scope>NUCLEOTIDE SEQUENCE [LARGE SCALE GENOMIC DNA]</scope>
    <source>
        <strain evidence="2 4">DSM 16337</strain>
    </source>
</reference>
<evidence type="ECO:0000313" key="3">
    <source>
        <dbReference type="EMBL" id="RKE91579.1"/>
    </source>
</evidence>
<dbReference type="AlphaFoldDB" id="A0A2D0IWL4"/>
<dbReference type="RefSeq" id="WP_099131268.1">
    <property type="nucleotide sequence ID" value="NZ_CAWNOJ010000042.1"/>
</dbReference>
<dbReference type="EMBL" id="RAQI01000002">
    <property type="protein sequence ID" value="RKE91579.1"/>
    <property type="molecule type" value="Genomic_DNA"/>
</dbReference>
<dbReference type="EMBL" id="NIBT01000003">
    <property type="protein sequence ID" value="PHM26332.1"/>
    <property type="molecule type" value="Genomic_DNA"/>
</dbReference>
<keyword evidence="5" id="KW-1185">Reference proteome</keyword>
<protein>
    <submittedName>
        <fullName evidence="2">Uncharacterized protein</fullName>
    </submittedName>
</protein>
<keyword evidence="1" id="KW-0732">Signal</keyword>
<proteinExistence type="predicted"/>
<dbReference type="Proteomes" id="UP000225605">
    <property type="component" value="Unassembled WGS sequence"/>
</dbReference>
<evidence type="ECO:0000256" key="1">
    <source>
        <dbReference type="SAM" id="SignalP"/>
    </source>
</evidence>